<organism evidence="2 3">
    <name type="scientific">Oceanibaculum indicum</name>
    <dbReference type="NCBI Taxonomy" id="526216"/>
    <lineage>
        <taxon>Bacteria</taxon>
        <taxon>Pseudomonadati</taxon>
        <taxon>Pseudomonadota</taxon>
        <taxon>Alphaproteobacteria</taxon>
        <taxon>Rhodospirillales</taxon>
        <taxon>Oceanibaculaceae</taxon>
        <taxon>Oceanibaculum</taxon>
    </lineage>
</organism>
<dbReference type="PANTHER" id="PTHR10632">
    <property type="entry name" value="SULFIDE:QUINONE OXIDOREDUCTASE"/>
    <property type="match status" value="1"/>
</dbReference>
<dbReference type="Proteomes" id="UP000277424">
    <property type="component" value="Unassembled WGS sequence"/>
</dbReference>
<dbReference type="GO" id="GO:0071949">
    <property type="term" value="F:FAD binding"/>
    <property type="evidence" value="ECO:0007669"/>
    <property type="project" value="TreeGrafter"/>
</dbReference>
<dbReference type="InterPro" id="IPR036188">
    <property type="entry name" value="FAD/NAD-bd_sf"/>
</dbReference>
<comment type="caution">
    <text evidence="2">The sequence shown here is derived from an EMBL/GenBank/DDBJ whole genome shotgun (WGS) entry which is preliminary data.</text>
</comment>
<dbReference type="EMBL" id="RBIG01000002">
    <property type="protein sequence ID" value="RKQ69864.1"/>
    <property type="molecule type" value="Genomic_DNA"/>
</dbReference>
<reference evidence="2 3" key="1">
    <citation type="submission" date="2018-10" db="EMBL/GenBank/DDBJ databases">
        <title>Comparative analysis of microorganisms from saline springs in Andes Mountain Range, Colombia.</title>
        <authorList>
            <person name="Rubin E."/>
        </authorList>
    </citation>
    <scope>NUCLEOTIDE SEQUENCE [LARGE SCALE GENOMIC DNA]</scope>
    <source>
        <strain evidence="2 3">USBA 36</strain>
    </source>
</reference>
<dbReference type="OrthoDB" id="9805710at2"/>
<dbReference type="AlphaFoldDB" id="A0A420WFS4"/>
<evidence type="ECO:0000313" key="2">
    <source>
        <dbReference type="EMBL" id="RKQ69864.1"/>
    </source>
</evidence>
<dbReference type="PROSITE" id="PS51318">
    <property type="entry name" value="TAT"/>
    <property type="match status" value="1"/>
</dbReference>
<sequence length="444" mass="48421">MPDFSDPGLNRRAFLKTTLAATAGTALMAAPLGRSSQAIAQDKAVRIAIAGAGAAGLAVAAQLSRRLNRAEITLIDDRVTHLYQPGFTLVAAGLWGPERVQWANADYMPSRVRWVRARVAAFDPEANRVLAQDGTAVPYDFLIVATGLDLRYDLIEGMEPGLIGTEHRIGSVYAGPDGALHTWQAMAQFREQGGDAVFTRPPGDMKCAGAPLKMTFLTDDRLREAGMRSRAQVTYAAHDGTLFSVKPVNEKVKELFAGRDIAVAYSHVLEAVDPGRRIARFRHGAESVEMRYDFLHVVPPMRAAPPVADGPLSWKEGPFAAQGWLEVDRDTLQHRRYPNIFGVGDVNGVPRGKTAASVKWQAPVAVQNLIDTMAGKPPSARYNGYTSCPMITRVGQAMLIEFDYEGRLIPTLPLIDPLAESWAAWMVEEKALRPVYAAMLRGFG</sequence>
<dbReference type="Pfam" id="PF07992">
    <property type="entry name" value="Pyr_redox_2"/>
    <property type="match status" value="1"/>
</dbReference>
<evidence type="ECO:0000313" key="3">
    <source>
        <dbReference type="Proteomes" id="UP000277424"/>
    </source>
</evidence>
<accession>A0A420WFS4</accession>
<proteinExistence type="predicted"/>
<dbReference type="RefSeq" id="WP_121219307.1">
    <property type="nucleotide sequence ID" value="NZ_RBIG01000002.1"/>
</dbReference>
<dbReference type="InterPro" id="IPR015904">
    <property type="entry name" value="Sulphide_quinone_reductase"/>
</dbReference>
<evidence type="ECO:0000259" key="1">
    <source>
        <dbReference type="Pfam" id="PF07992"/>
    </source>
</evidence>
<gene>
    <name evidence="2" type="ORF">BCL74_1798</name>
</gene>
<dbReference type="PANTHER" id="PTHR10632:SF2">
    <property type="entry name" value="SULFIDE:QUINONE OXIDOREDUCTASE, MITOCHONDRIAL"/>
    <property type="match status" value="1"/>
</dbReference>
<dbReference type="InterPro" id="IPR023753">
    <property type="entry name" value="FAD/NAD-binding_dom"/>
</dbReference>
<dbReference type="InterPro" id="IPR006311">
    <property type="entry name" value="TAT_signal"/>
</dbReference>
<dbReference type="Gene3D" id="3.50.50.100">
    <property type="match status" value="1"/>
</dbReference>
<feature type="domain" description="FAD/NAD(P)-binding" evidence="1">
    <location>
        <begin position="46"/>
        <end position="163"/>
    </location>
</feature>
<dbReference type="SUPFAM" id="SSF51905">
    <property type="entry name" value="FAD/NAD(P)-binding domain"/>
    <property type="match status" value="2"/>
</dbReference>
<dbReference type="GO" id="GO:0070221">
    <property type="term" value="P:sulfide oxidation, using sulfide:quinone oxidoreductase"/>
    <property type="evidence" value="ECO:0007669"/>
    <property type="project" value="TreeGrafter"/>
</dbReference>
<protein>
    <submittedName>
        <fullName evidence="2">Sulfide:quinone oxidoreductase</fullName>
    </submittedName>
</protein>
<dbReference type="GO" id="GO:0070224">
    <property type="term" value="F:sulfide:quinone oxidoreductase activity"/>
    <property type="evidence" value="ECO:0007669"/>
    <property type="project" value="TreeGrafter"/>
</dbReference>
<name>A0A420WFS4_9PROT</name>